<feature type="signal peptide" evidence="7">
    <location>
        <begin position="1"/>
        <end position="22"/>
    </location>
</feature>
<comment type="caution">
    <text evidence="9">The sequence shown here is derived from an EMBL/GenBank/DDBJ whole genome shotgun (WGS) entry which is preliminary data.</text>
</comment>
<feature type="domain" description="PLD phosphodiesterase" evidence="8">
    <location>
        <begin position="109"/>
        <end position="136"/>
    </location>
</feature>
<dbReference type="AlphaFoldDB" id="A0A3M3G7P8"/>
<dbReference type="GO" id="GO:0004630">
    <property type="term" value="F:phospholipase D activity"/>
    <property type="evidence" value="ECO:0007669"/>
    <property type="project" value="UniProtKB-EC"/>
</dbReference>
<keyword evidence="6" id="KW-0443">Lipid metabolism</keyword>
<keyword evidence="5" id="KW-0442">Lipid degradation</keyword>
<gene>
    <name evidence="9" type="ORF">ALQ73_200293</name>
</gene>
<comment type="similarity">
    <text evidence="2">Belongs to the phospholipase D family.</text>
</comment>
<evidence type="ECO:0000256" key="4">
    <source>
        <dbReference type="ARBA" id="ARBA00022801"/>
    </source>
</evidence>
<dbReference type="InterPro" id="IPR001736">
    <property type="entry name" value="PLipase_D/transphosphatidylase"/>
</dbReference>
<proteinExistence type="inferred from homology"/>
<dbReference type="Gene3D" id="3.30.870.10">
    <property type="entry name" value="Endonuclease Chain A"/>
    <property type="match status" value="1"/>
</dbReference>
<evidence type="ECO:0000256" key="6">
    <source>
        <dbReference type="ARBA" id="ARBA00023098"/>
    </source>
</evidence>
<dbReference type="GO" id="GO:0016042">
    <property type="term" value="P:lipid catabolic process"/>
    <property type="evidence" value="ECO:0007669"/>
    <property type="project" value="UniProtKB-KW"/>
</dbReference>
<evidence type="ECO:0000313" key="9">
    <source>
        <dbReference type="EMBL" id="RMM69945.1"/>
    </source>
</evidence>
<sequence>MERNALPLLVALLLGAFPSAQAATAQVGFSPEGSAQTLVLDVIQTAKHDIRMMAYSFTAPDITKALIAAKKRGVDVQVVVDEKGNTGRSSRAAMNLLVNAGITLRTNDHYKIQHDKVVVIDANTVQTGSFNYTASAERSNSENVVVMWNVPDVAKAYLSHWQSRWDQGKPYASSY</sequence>
<evidence type="ECO:0000256" key="3">
    <source>
        <dbReference type="ARBA" id="ARBA00012027"/>
    </source>
</evidence>
<dbReference type="Proteomes" id="UP000276829">
    <property type="component" value="Unassembled WGS sequence"/>
</dbReference>
<dbReference type="PANTHER" id="PTHR43856:SF1">
    <property type="entry name" value="MITOCHONDRIAL CARDIOLIPIN HYDROLASE"/>
    <property type="match status" value="1"/>
</dbReference>
<accession>A0A3M3G7P8</accession>
<dbReference type="GO" id="GO:0016891">
    <property type="term" value="F:RNA endonuclease activity producing 5'-phosphomonoesters, hydrolytic mechanism"/>
    <property type="evidence" value="ECO:0007669"/>
    <property type="project" value="TreeGrafter"/>
</dbReference>
<keyword evidence="7" id="KW-0732">Signal</keyword>
<organism evidence="9 10">
    <name type="scientific">Pseudomonas savastanoi pv. glycinea</name>
    <name type="common">Pseudomonas syringae pv. glycinea</name>
    <dbReference type="NCBI Taxonomy" id="318"/>
    <lineage>
        <taxon>Bacteria</taxon>
        <taxon>Pseudomonadati</taxon>
        <taxon>Pseudomonadota</taxon>
        <taxon>Gammaproteobacteria</taxon>
        <taxon>Pseudomonadales</taxon>
        <taxon>Pseudomonadaceae</taxon>
        <taxon>Pseudomonas</taxon>
    </lineage>
</organism>
<dbReference type="InterPro" id="IPR025202">
    <property type="entry name" value="PLD-like_dom"/>
</dbReference>
<evidence type="ECO:0000256" key="2">
    <source>
        <dbReference type="ARBA" id="ARBA00008664"/>
    </source>
</evidence>
<dbReference type="EMBL" id="RBON01000125">
    <property type="protein sequence ID" value="RMM69945.1"/>
    <property type="molecule type" value="Genomic_DNA"/>
</dbReference>
<dbReference type="InterPro" id="IPR051406">
    <property type="entry name" value="PLD_domain"/>
</dbReference>
<dbReference type="SUPFAM" id="SSF56024">
    <property type="entry name" value="Phospholipase D/nuclease"/>
    <property type="match status" value="1"/>
</dbReference>
<name>A0A3M3G7P8_PSESG</name>
<evidence type="ECO:0000256" key="5">
    <source>
        <dbReference type="ARBA" id="ARBA00022963"/>
    </source>
</evidence>
<feature type="chain" id="PRO_5017964140" description="phospholipase D" evidence="7">
    <location>
        <begin position="23"/>
        <end position="175"/>
    </location>
</feature>
<dbReference type="EC" id="3.1.4.4" evidence="3"/>
<dbReference type="CDD" id="cd09170">
    <property type="entry name" value="PLDc_Nuc"/>
    <property type="match status" value="1"/>
</dbReference>
<dbReference type="RefSeq" id="WP_103750658.1">
    <property type="nucleotide sequence ID" value="NZ_RBON01000125.1"/>
</dbReference>
<dbReference type="PANTHER" id="PTHR43856">
    <property type="entry name" value="CARDIOLIPIN HYDROLASE"/>
    <property type="match status" value="1"/>
</dbReference>
<comment type="catalytic activity">
    <reaction evidence="1">
        <text>a 1,2-diacyl-sn-glycero-3-phosphocholine + H2O = a 1,2-diacyl-sn-glycero-3-phosphate + choline + H(+)</text>
        <dbReference type="Rhea" id="RHEA:14445"/>
        <dbReference type="ChEBI" id="CHEBI:15354"/>
        <dbReference type="ChEBI" id="CHEBI:15377"/>
        <dbReference type="ChEBI" id="CHEBI:15378"/>
        <dbReference type="ChEBI" id="CHEBI:57643"/>
        <dbReference type="ChEBI" id="CHEBI:58608"/>
        <dbReference type="EC" id="3.1.4.4"/>
    </reaction>
</comment>
<keyword evidence="4" id="KW-0378">Hydrolase</keyword>
<dbReference type="GO" id="GO:0006793">
    <property type="term" value="P:phosphorus metabolic process"/>
    <property type="evidence" value="ECO:0007669"/>
    <property type="project" value="UniProtKB-ARBA"/>
</dbReference>
<evidence type="ECO:0000313" key="10">
    <source>
        <dbReference type="Proteomes" id="UP000276829"/>
    </source>
</evidence>
<protein>
    <recommendedName>
        <fullName evidence="3">phospholipase D</fullName>
        <ecNumber evidence="3">3.1.4.4</ecNumber>
    </recommendedName>
</protein>
<evidence type="ECO:0000256" key="7">
    <source>
        <dbReference type="SAM" id="SignalP"/>
    </source>
</evidence>
<evidence type="ECO:0000259" key="8">
    <source>
        <dbReference type="PROSITE" id="PS50035"/>
    </source>
</evidence>
<evidence type="ECO:0000256" key="1">
    <source>
        <dbReference type="ARBA" id="ARBA00000798"/>
    </source>
</evidence>
<dbReference type="Pfam" id="PF13091">
    <property type="entry name" value="PLDc_2"/>
    <property type="match status" value="1"/>
</dbReference>
<dbReference type="PROSITE" id="PS50035">
    <property type="entry name" value="PLD"/>
    <property type="match status" value="1"/>
</dbReference>
<reference evidence="9 10" key="1">
    <citation type="submission" date="2018-08" db="EMBL/GenBank/DDBJ databases">
        <title>Recombination of ecologically and evolutionarily significant loci maintains genetic cohesion in the Pseudomonas syringae species complex.</title>
        <authorList>
            <person name="Dillon M."/>
            <person name="Thakur S."/>
            <person name="Almeida R.N.D."/>
            <person name="Weir B.S."/>
            <person name="Guttman D.S."/>
        </authorList>
    </citation>
    <scope>NUCLEOTIDE SEQUENCE [LARGE SCALE GENOMIC DNA]</scope>
    <source>
        <strain evidence="9 10">ICMP 4324</strain>
    </source>
</reference>